<dbReference type="AlphaFoldDB" id="A0A370HKA9"/>
<feature type="transmembrane region" description="Helical" evidence="9">
    <location>
        <begin position="69"/>
        <end position="88"/>
    </location>
</feature>
<dbReference type="GO" id="GO:0022857">
    <property type="term" value="F:transmembrane transporter activity"/>
    <property type="evidence" value="ECO:0007669"/>
    <property type="project" value="UniProtKB-UniRule"/>
</dbReference>
<keyword evidence="7 9" id="KW-0472">Membrane</keyword>
<evidence type="ECO:0000259" key="10">
    <source>
        <dbReference type="Pfam" id="PF04290"/>
    </source>
</evidence>
<dbReference type="PANTHER" id="PTHR35011">
    <property type="entry name" value="2,3-DIKETO-L-GULONATE TRAP TRANSPORTER SMALL PERMEASE PROTEIN YIAM"/>
    <property type="match status" value="1"/>
</dbReference>
<evidence type="ECO:0000256" key="4">
    <source>
        <dbReference type="ARBA" id="ARBA00022519"/>
    </source>
</evidence>
<dbReference type="InterPro" id="IPR055348">
    <property type="entry name" value="DctQ"/>
</dbReference>
<reference evidence="11 12" key="1">
    <citation type="submission" date="2018-07" db="EMBL/GenBank/DDBJ databases">
        <title>Genomic Encyclopedia of Type Strains, Phase IV (KMG-IV): sequencing the most valuable type-strain genomes for metagenomic binning, comparative biology and taxonomic classification.</title>
        <authorList>
            <person name="Goeker M."/>
        </authorList>
    </citation>
    <scope>NUCLEOTIDE SEQUENCE [LARGE SCALE GENOMIC DNA]</scope>
    <source>
        <strain evidence="11 12">DSM 14364</strain>
    </source>
</reference>
<keyword evidence="5 9" id="KW-0812">Transmembrane</keyword>
<keyword evidence="6 9" id="KW-1133">Transmembrane helix</keyword>
<protein>
    <recommendedName>
        <fullName evidence="9">TRAP transporter small permease protein</fullName>
    </recommendedName>
</protein>
<evidence type="ECO:0000256" key="1">
    <source>
        <dbReference type="ARBA" id="ARBA00004429"/>
    </source>
</evidence>
<evidence type="ECO:0000313" key="11">
    <source>
        <dbReference type="EMBL" id="RDI58857.1"/>
    </source>
</evidence>
<organism evidence="11 12">
    <name type="scientific">Microvirga subterranea</name>
    <dbReference type="NCBI Taxonomy" id="186651"/>
    <lineage>
        <taxon>Bacteria</taxon>
        <taxon>Pseudomonadati</taxon>
        <taxon>Pseudomonadota</taxon>
        <taxon>Alphaproteobacteria</taxon>
        <taxon>Hyphomicrobiales</taxon>
        <taxon>Methylobacteriaceae</taxon>
        <taxon>Microvirga</taxon>
    </lineage>
</organism>
<keyword evidence="3" id="KW-1003">Cell membrane</keyword>
<dbReference type="Pfam" id="PF04290">
    <property type="entry name" value="DctQ"/>
    <property type="match status" value="1"/>
</dbReference>
<keyword evidence="4 9" id="KW-0997">Cell inner membrane</keyword>
<dbReference type="GO" id="GO:0015740">
    <property type="term" value="P:C4-dicarboxylate transport"/>
    <property type="evidence" value="ECO:0007669"/>
    <property type="project" value="TreeGrafter"/>
</dbReference>
<evidence type="ECO:0000256" key="3">
    <source>
        <dbReference type="ARBA" id="ARBA00022475"/>
    </source>
</evidence>
<feature type="transmembrane region" description="Helical" evidence="9">
    <location>
        <begin position="36"/>
        <end position="57"/>
    </location>
</feature>
<feature type="transmembrane region" description="Helical" evidence="9">
    <location>
        <begin position="149"/>
        <end position="173"/>
    </location>
</feature>
<comment type="subunit">
    <text evidence="9">The complex comprises the extracytoplasmic solute receptor protein and the two transmembrane proteins.</text>
</comment>
<evidence type="ECO:0000256" key="2">
    <source>
        <dbReference type="ARBA" id="ARBA00022448"/>
    </source>
</evidence>
<feature type="domain" description="Tripartite ATP-independent periplasmic transporters DctQ component" evidence="10">
    <location>
        <begin position="45"/>
        <end position="174"/>
    </location>
</feature>
<comment type="subcellular location">
    <subcellularLocation>
        <location evidence="1 9">Cell inner membrane</location>
        <topology evidence="1 9">Multi-pass membrane protein</topology>
    </subcellularLocation>
</comment>
<keyword evidence="2 9" id="KW-0813">Transport</keyword>
<evidence type="ECO:0000256" key="8">
    <source>
        <dbReference type="ARBA" id="ARBA00038436"/>
    </source>
</evidence>
<comment type="function">
    <text evidence="9">Part of the tripartite ATP-independent periplasmic (TRAP) transport system.</text>
</comment>
<name>A0A370HKA9_9HYPH</name>
<comment type="similarity">
    <text evidence="8 9">Belongs to the TRAP transporter small permease family.</text>
</comment>
<evidence type="ECO:0000256" key="6">
    <source>
        <dbReference type="ARBA" id="ARBA00022989"/>
    </source>
</evidence>
<gene>
    <name evidence="11" type="ORF">DES45_105382</name>
</gene>
<accession>A0A370HKA9</accession>
<dbReference type="InterPro" id="IPR007387">
    <property type="entry name" value="TRAP_DctQ"/>
</dbReference>
<dbReference type="GO" id="GO:0005886">
    <property type="term" value="C:plasma membrane"/>
    <property type="evidence" value="ECO:0007669"/>
    <property type="project" value="UniProtKB-SubCell"/>
</dbReference>
<sequence length="194" mass="22210">MATEIHTQVTAKELAQTFEENEHAPVDLSEYAFEDWLALALFWAMALAVFVQFFTRYVLNDSFAWTEEIATNLNVALVFVGSAMCVRLNRHIQVDFLYRYLPQRVARVLATVIDLVRVAFFAYAATLVWRFMGIVADEQMTTINLPKNLAYAFVFIGFVLMCFRSVQVAVANWRRGYSVLERPEAFDAPIVAET</sequence>
<evidence type="ECO:0000313" key="12">
    <source>
        <dbReference type="Proteomes" id="UP000254925"/>
    </source>
</evidence>
<feature type="transmembrane region" description="Helical" evidence="9">
    <location>
        <begin position="108"/>
        <end position="129"/>
    </location>
</feature>
<dbReference type="OrthoDB" id="7843639at2"/>
<dbReference type="RefSeq" id="WP_114770838.1">
    <property type="nucleotide sequence ID" value="NZ_QQBB01000005.1"/>
</dbReference>
<dbReference type="EMBL" id="QQBB01000005">
    <property type="protein sequence ID" value="RDI58857.1"/>
    <property type="molecule type" value="Genomic_DNA"/>
</dbReference>
<dbReference type="PANTHER" id="PTHR35011:SF11">
    <property type="entry name" value="TRAP TRANSPORTER SMALL PERMEASE PROTEIN"/>
    <property type="match status" value="1"/>
</dbReference>
<keyword evidence="12" id="KW-1185">Reference proteome</keyword>
<dbReference type="Proteomes" id="UP000254925">
    <property type="component" value="Unassembled WGS sequence"/>
</dbReference>
<comment type="caution">
    <text evidence="11">The sequence shown here is derived from an EMBL/GenBank/DDBJ whole genome shotgun (WGS) entry which is preliminary data.</text>
</comment>
<evidence type="ECO:0000256" key="9">
    <source>
        <dbReference type="RuleBase" id="RU369079"/>
    </source>
</evidence>
<evidence type="ECO:0000256" key="7">
    <source>
        <dbReference type="ARBA" id="ARBA00023136"/>
    </source>
</evidence>
<proteinExistence type="inferred from homology"/>
<evidence type="ECO:0000256" key="5">
    <source>
        <dbReference type="ARBA" id="ARBA00022692"/>
    </source>
</evidence>